<feature type="transmembrane region" description="Helical" evidence="1">
    <location>
        <begin position="152"/>
        <end position="171"/>
    </location>
</feature>
<dbReference type="Proteomes" id="UP001165962">
    <property type="component" value="Unassembled WGS sequence"/>
</dbReference>
<comment type="caution">
    <text evidence="2">The sequence shown here is derived from an EMBL/GenBank/DDBJ whole genome shotgun (WGS) entry which is preliminary data.</text>
</comment>
<feature type="transmembrane region" description="Helical" evidence="1">
    <location>
        <begin position="54"/>
        <end position="71"/>
    </location>
</feature>
<proteinExistence type="predicted"/>
<keyword evidence="1" id="KW-0812">Transmembrane</keyword>
<name>A0ABX0J5R2_9BACL</name>
<feature type="transmembrane region" description="Helical" evidence="1">
    <location>
        <begin position="91"/>
        <end position="108"/>
    </location>
</feature>
<keyword evidence="1" id="KW-1133">Transmembrane helix</keyword>
<reference evidence="2" key="1">
    <citation type="submission" date="2020-03" db="EMBL/GenBank/DDBJ databases">
        <title>Draft sequencing of Paenibacilllus sp. S3N08.</title>
        <authorList>
            <person name="Kim D.-U."/>
        </authorList>
    </citation>
    <scope>NUCLEOTIDE SEQUENCE</scope>
    <source>
        <strain evidence="2">S3N08</strain>
    </source>
</reference>
<feature type="transmembrane region" description="Helical" evidence="1">
    <location>
        <begin position="115"/>
        <end position="132"/>
    </location>
</feature>
<dbReference type="RefSeq" id="WP_166152039.1">
    <property type="nucleotide sequence ID" value="NZ_JAAOIW010000006.1"/>
</dbReference>
<organism evidence="2 3">
    <name type="scientific">Paenibacillus agricola</name>
    <dbReference type="NCBI Taxonomy" id="2716264"/>
    <lineage>
        <taxon>Bacteria</taxon>
        <taxon>Bacillati</taxon>
        <taxon>Bacillota</taxon>
        <taxon>Bacilli</taxon>
        <taxon>Bacillales</taxon>
        <taxon>Paenibacillaceae</taxon>
        <taxon>Paenibacillus</taxon>
    </lineage>
</organism>
<evidence type="ECO:0008006" key="4">
    <source>
        <dbReference type="Google" id="ProtNLM"/>
    </source>
</evidence>
<evidence type="ECO:0000313" key="3">
    <source>
        <dbReference type="Proteomes" id="UP001165962"/>
    </source>
</evidence>
<gene>
    <name evidence="2" type="ORF">G9U52_18085</name>
</gene>
<accession>A0ABX0J5R2</accession>
<keyword evidence="1" id="KW-0472">Membrane</keyword>
<evidence type="ECO:0000256" key="1">
    <source>
        <dbReference type="SAM" id="Phobius"/>
    </source>
</evidence>
<dbReference type="NCBIfam" id="NF041644">
    <property type="entry name" value="CBO0543_fam"/>
    <property type="match status" value="1"/>
</dbReference>
<sequence length="196" mass="23325">MQEIDQLNQRANTMEMEWWLTHDLFSLQWWIIVIVNLAFIGLLLFFIDRNRTMTILLAFLVGFSLVGFVDQTGKFFRFWSYPHQFLPFSENFNAVDFFAIPIMFTLIYQRFGTWRAYLIAAVVFSLLSSYIGEPIFVFLDIYKLDNWTYTKSFFALCVMSVFLKAMVDWMVGKREQVHTDTDHKVAFSFFKSKQKV</sequence>
<dbReference type="EMBL" id="JAAOIW010000006">
    <property type="protein sequence ID" value="NHN31747.1"/>
    <property type="molecule type" value="Genomic_DNA"/>
</dbReference>
<evidence type="ECO:0000313" key="2">
    <source>
        <dbReference type="EMBL" id="NHN31747.1"/>
    </source>
</evidence>
<protein>
    <recommendedName>
        <fullName evidence="4">Permease</fullName>
    </recommendedName>
</protein>
<keyword evidence="3" id="KW-1185">Reference proteome</keyword>
<feature type="transmembrane region" description="Helical" evidence="1">
    <location>
        <begin position="27"/>
        <end position="47"/>
    </location>
</feature>
<dbReference type="InterPro" id="IPR048147">
    <property type="entry name" value="CBO0543-like"/>
</dbReference>